<evidence type="ECO:0000313" key="2">
    <source>
        <dbReference type="EMBL" id="PJE75792.1"/>
    </source>
</evidence>
<feature type="transmembrane region" description="Helical" evidence="1">
    <location>
        <begin position="34"/>
        <end position="53"/>
    </location>
</feature>
<keyword evidence="1" id="KW-0812">Transmembrane</keyword>
<accession>A0A2M8LEA9</accession>
<proteinExistence type="predicted"/>
<gene>
    <name evidence="2" type="ORF">COV04_02510</name>
</gene>
<evidence type="ECO:0000256" key="1">
    <source>
        <dbReference type="SAM" id="Phobius"/>
    </source>
</evidence>
<protein>
    <recommendedName>
        <fullName evidence="4">Histidine kinase N-terminal 7TM region domain-containing protein</fullName>
    </recommendedName>
</protein>
<evidence type="ECO:0000313" key="3">
    <source>
        <dbReference type="Proteomes" id="UP000231152"/>
    </source>
</evidence>
<comment type="caution">
    <text evidence="2">The sequence shown here is derived from an EMBL/GenBank/DDBJ whole genome shotgun (WGS) entry which is preliminary data.</text>
</comment>
<reference evidence="2 3" key="1">
    <citation type="submission" date="2017-09" db="EMBL/GenBank/DDBJ databases">
        <title>Depth-based differentiation of microbial function through sediment-hosted aquifers and enrichment of novel symbionts in the deep terrestrial subsurface.</title>
        <authorList>
            <person name="Probst A.J."/>
            <person name="Ladd B."/>
            <person name="Jarett J.K."/>
            <person name="Geller-Mcgrath D.E."/>
            <person name="Sieber C.M."/>
            <person name="Emerson J.B."/>
            <person name="Anantharaman K."/>
            <person name="Thomas B.C."/>
            <person name="Malmstrom R."/>
            <person name="Stieglmeier M."/>
            <person name="Klingl A."/>
            <person name="Woyke T."/>
            <person name="Ryan C.M."/>
            <person name="Banfield J.F."/>
        </authorList>
    </citation>
    <scope>NUCLEOTIDE SEQUENCE [LARGE SCALE GENOMIC DNA]</scope>
    <source>
        <strain evidence="2">CG10_big_fil_rev_8_21_14_0_10_48_11</strain>
    </source>
</reference>
<feature type="transmembrane region" description="Helical" evidence="1">
    <location>
        <begin position="6"/>
        <end position="27"/>
    </location>
</feature>
<dbReference type="EMBL" id="PFET01000009">
    <property type="protein sequence ID" value="PJE75792.1"/>
    <property type="molecule type" value="Genomic_DNA"/>
</dbReference>
<organism evidence="2 3">
    <name type="scientific">Candidatus Uhrbacteria bacterium CG10_big_fil_rev_8_21_14_0_10_48_11</name>
    <dbReference type="NCBI Taxonomy" id="1975037"/>
    <lineage>
        <taxon>Bacteria</taxon>
        <taxon>Candidatus Uhriibacteriota</taxon>
    </lineage>
</organism>
<feature type="transmembrane region" description="Helical" evidence="1">
    <location>
        <begin position="205"/>
        <end position="224"/>
    </location>
</feature>
<dbReference type="Proteomes" id="UP000231152">
    <property type="component" value="Unassembled WGS sequence"/>
</dbReference>
<name>A0A2M8LEA9_9BACT</name>
<feature type="transmembrane region" description="Helical" evidence="1">
    <location>
        <begin position="73"/>
        <end position="90"/>
    </location>
</feature>
<feature type="transmembrane region" description="Helical" evidence="1">
    <location>
        <begin position="97"/>
        <end position="116"/>
    </location>
</feature>
<evidence type="ECO:0008006" key="4">
    <source>
        <dbReference type="Google" id="ProtNLM"/>
    </source>
</evidence>
<sequence>MIPIIPIASFISALVSLGATTRVFSLYRQRKNEALWYFGAWFAVVTIMFLNYALGGIVASGVGNAVIDAIGNLFIYVSCVLLIQIPFIFLDRREWGVISGIILATAGLVFFIGLLLNPSPSVREVVGPYVFWWPQYEQWLRSYTGVVAGTTTLTFTLTFLYLGYRGRSDMVVFRRSAYLAAGMFSLMLSALSILIVPKIIFVERIVLGATAMVAGIILLYYGLLWMPGTISEVSEGSQATKDLV</sequence>
<dbReference type="AlphaFoldDB" id="A0A2M8LEA9"/>
<keyword evidence="1" id="KW-1133">Transmembrane helix</keyword>
<feature type="transmembrane region" description="Helical" evidence="1">
    <location>
        <begin position="176"/>
        <end position="199"/>
    </location>
</feature>
<keyword evidence="1" id="KW-0472">Membrane</keyword>
<feature type="transmembrane region" description="Helical" evidence="1">
    <location>
        <begin position="143"/>
        <end position="164"/>
    </location>
</feature>